<gene>
    <name evidence="1" type="ORF">C8E03_10210</name>
</gene>
<accession>A0A318EYL4</accession>
<evidence type="ECO:0000313" key="1">
    <source>
        <dbReference type="EMBL" id="PXV93244.1"/>
    </source>
</evidence>
<comment type="caution">
    <text evidence="1">The sequence shown here is derived from an EMBL/GenBank/DDBJ whole genome shotgun (WGS) entry which is preliminary data.</text>
</comment>
<evidence type="ECO:0000313" key="2">
    <source>
        <dbReference type="Proteomes" id="UP000247523"/>
    </source>
</evidence>
<proteinExistence type="predicted"/>
<sequence>MVSIFRLDQWNRVIIVKEQSSIKKGELKKNLRSR</sequence>
<protein>
    <submittedName>
        <fullName evidence="1">Uncharacterized protein</fullName>
    </submittedName>
</protein>
<reference evidence="1 2" key="1">
    <citation type="submission" date="2018-05" db="EMBL/GenBank/DDBJ databases">
        <title>Genomic Encyclopedia of Type Strains, Phase IV (KMG-IV): sequencing the most valuable type-strain genomes for metagenomic binning, comparative biology and taxonomic classification.</title>
        <authorList>
            <person name="Goeker M."/>
        </authorList>
    </citation>
    <scope>NUCLEOTIDE SEQUENCE [LARGE SCALE GENOMIC DNA]</scope>
    <source>
        <strain evidence="1 2">DSM 28816</strain>
    </source>
</reference>
<name>A0A318EYL4_9FIRM</name>
<dbReference type="EMBL" id="QICS01000002">
    <property type="protein sequence ID" value="PXV93244.1"/>
    <property type="molecule type" value="Genomic_DNA"/>
</dbReference>
<dbReference type="AlphaFoldDB" id="A0A318EYL4"/>
<dbReference type="Proteomes" id="UP000247523">
    <property type="component" value="Unassembled WGS sequence"/>
</dbReference>
<organism evidence="1 2">
    <name type="scientific">Lachnotalea glycerini</name>
    <dbReference type="NCBI Taxonomy" id="1763509"/>
    <lineage>
        <taxon>Bacteria</taxon>
        <taxon>Bacillati</taxon>
        <taxon>Bacillota</taxon>
        <taxon>Clostridia</taxon>
        <taxon>Lachnospirales</taxon>
        <taxon>Lachnospiraceae</taxon>
        <taxon>Lachnotalea</taxon>
    </lineage>
</organism>